<sequence>MARIQHRPTIPLLKVYPPDGQSNCAKAYGDDHLTLVLRPDRTEYEDNPAIHYGLIASSNRLMKDAVPRDALAAKKDVLCFEIEAAGLINHFPCLVIRGICDYSDLHKNKEWQGFAAIIAAAYTKDLLH</sequence>
<dbReference type="PANTHER" id="PTHR46082">
    <property type="entry name" value="ATP/GTP-BINDING PROTEIN-RELATED"/>
    <property type="match status" value="1"/>
</dbReference>
<dbReference type="AlphaFoldDB" id="A0A2L2U443"/>
<evidence type="ECO:0000313" key="1">
    <source>
        <dbReference type="EMBL" id="CEI70940.1"/>
    </source>
</evidence>
<name>A0A2L2U443_9HYPO</name>
<keyword evidence="2" id="KW-1185">Reference proteome</keyword>
<reference evidence="2" key="1">
    <citation type="submission" date="2014-10" db="EMBL/GenBank/DDBJ databases">
        <authorList>
            <person name="King R."/>
        </authorList>
    </citation>
    <scope>NUCLEOTIDE SEQUENCE [LARGE SCALE GENOMIC DNA]</scope>
    <source>
        <strain evidence="2">A3/5</strain>
    </source>
</reference>
<dbReference type="EMBL" id="LN649231">
    <property type="protein sequence ID" value="CEI70940.1"/>
    <property type="molecule type" value="Genomic_DNA"/>
</dbReference>
<dbReference type="GO" id="GO:0003824">
    <property type="term" value="F:catalytic activity"/>
    <property type="evidence" value="ECO:0007669"/>
    <property type="project" value="InterPro"/>
</dbReference>
<dbReference type="STRING" id="56646.A0A2L2U443"/>
<dbReference type="Gene3D" id="3.40.50.1580">
    <property type="entry name" value="Nucleoside phosphorylase domain"/>
    <property type="match status" value="1"/>
</dbReference>
<dbReference type="SUPFAM" id="SSF53167">
    <property type="entry name" value="Purine and uridine phosphorylases"/>
    <property type="match status" value="1"/>
</dbReference>
<dbReference type="InterPro" id="IPR053137">
    <property type="entry name" value="NLR-like"/>
</dbReference>
<proteinExistence type="predicted"/>
<dbReference type="OrthoDB" id="20872at2759"/>
<protein>
    <recommendedName>
        <fullName evidence="3">Nucleoside phosphorylase domain-containing protein</fullName>
    </recommendedName>
</protein>
<dbReference type="GO" id="GO:0009116">
    <property type="term" value="P:nucleoside metabolic process"/>
    <property type="evidence" value="ECO:0007669"/>
    <property type="project" value="InterPro"/>
</dbReference>
<dbReference type="InterPro" id="IPR035994">
    <property type="entry name" value="Nucleoside_phosphorylase_sf"/>
</dbReference>
<evidence type="ECO:0000313" key="2">
    <source>
        <dbReference type="Proteomes" id="UP000245910"/>
    </source>
</evidence>
<organism evidence="1 2">
    <name type="scientific">Fusarium venenatum</name>
    <dbReference type="NCBI Taxonomy" id="56646"/>
    <lineage>
        <taxon>Eukaryota</taxon>
        <taxon>Fungi</taxon>
        <taxon>Dikarya</taxon>
        <taxon>Ascomycota</taxon>
        <taxon>Pezizomycotina</taxon>
        <taxon>Sordariomycetes</taxon>
        <taxon>Hypocreomycetidae</taxon>
        <taxon>Hypocreales</taxon>
        <taxon>Nectriaceae</taxon>
        <taxon>Fusarium</taxon>
    </lineage>
</organism>
<dbReference type="PANTHER" id="PTHR46082:SF11">
    <property type="entry name" value="AAA+ ATPASE DOMAIN-CONTAINING PROTEIN-RELATED"/>
    <property type="match status" value="1"/>
</dbReference>
<accession>A0A2L2U443</accession>
<dbReference type="Proteomes" id="UP000245910">
    <property type="component" value="Chromosome III"/>
</dbReference>
<evidence type="ECO:0008006" key="3">
    <source>
        <dbReference type="Google" id="ProtNLM"/>
    </source>
</evidence>